<comment type="subcellular location">
    <subcellularLocation>
        <location evidence="1">Membrane</location>
        <topology evidence="1">Multi-pass membrane protein</topology>
    </subcellularLocation>
</comment>
<feature type="transmembrane region" description="Helical" evidence="7">
    <location>
        <begin position="122"/>
        <end position="141"/>
    </location>
</feature>
<dbReference type="InterPro" id="IPR020846">
    <property type="entry name" value="MFS_dom"/>
</dbReference>
<sequence>MNRKEDDNKSQTVHDKSISAHNSSSDIEKNSGENFDSYVKTKAEAKYVRKVGWTFLPFMTTIVTVQLADKSALAISAVLGIYEDTGISGSEFSWLGSIFFLGYLVFQIPNQILVQKFTIRRYLGVMITIWGGIMLFTSMVNKFSELAALRFLLGLFEATCTPCIYIIIANLYRREEQTLYFGILTACLSVGGMLGTSVAVGVSNMGNRLDIAMWRWNHIIFGALTVSLGILCFFFLVDSPRSWLLRLTPEEHEIVDRRTKDNAVVPTKKIHWPHFTEALKEPRLYLIFIAAVGLNMQNGGLLVFSAQMIRTLGDFTPTQSILLKLPSGVFACIFSLVGAIITYKYGQIAYVGMLMCVFSAAGCLILAIVVDGPVKLAGYYLSWGMSGATTLLVATIGNNVSGYSKKIFYNTIYVIGNTVGQFIGPLCMLEREAPRYLTGVIIFIVGNLVAFLCFIINRIMMDMENKRRRANPPDERPDISLGPTDKEDRGFIYRL</sequence>
<dbReference type="Gene3D" id="1.20.1250.20">
    <property type="entry name" value="MFS general substrate transporter like domains"/>
    <property type="match status" value="2"/>
</dbReference>
<organism evidence="9 10">
    <name type="scientific">Circinella minor</name>
    <dbReference type="NCBI Taxonomy" id="1195481"/>
    <lineage>
        <taxon>Eukaryota</taxon>
        <taxon>Fungi</taxon>
        <taxon>Fungi incertae sedis</taxon>
        <taxon>Mucoromycota</taxon>
        <taxon>Mucoromycotina</taxon>
        <taxon>Mucoromycetes</taxon>
        <taxon>Mucorales</taxon>
        <taxon>Lichtheimiaceae</taxon>
        <taxon>Circinella</taxon>
    </lineage>
</organism>
<keyword evidence="4 7" id="KW-1133">Transmembrane helix</keyword>
<feature type="transmembrane region" description="Helical" evidence="7">
    <location>
        <begin position="51"/>
        <end position="68"/>
    </location>
</feature>
<evidence type="ECO:0000256" key="7">
    <source>
        <dbReference type="SAM" id="Phobius"/>
    </source>
</evidence>
<feature type="transmembrane region" description="Helical" evidence="7">
    <location>
        <begin position="348"/>
        <end position="370"/>
    </location>
</feature>
<dbReference type="InterPro" id="IPR036259">
    <property type="entry name" value="MFS_trans_sf"/>
</dbReference>
<reference evidence="9 10" key="1">
    <citation type="submission" date="2020-12" db="EMBL/GenBank/DDBJ databases">
        <title>Metabolic potential, ecology and presence of endohyphal bacteria is reflected in genomic diversity of Mucoromycotina.</title>
        <authorList>
            <person name="Muszewska A."/>
            <person name="Okrasinska A."/>
            <person name="Steczkiewicz K."/>
            <person name="Drgas O."/>
            <person name="Orlowska M."/>
            <person name="Perlinska-Lenart U."/>
            <person name="Aleksandrzak-Piekarczyk T."/>
            <person name="Szatraj K."/>
            <person name="Zielenkiewicz U."/>
            <person name="Pilsyk S."/>
            <person name="Malc E."/>
            <person name="Mieczkowski P."/>
            <person name="Kruszewska J.S."/>
            <person name="Biernat P."/>
            <person name="Pawlowska J."/>
        </authorList>
    </citation>
    <scope>NUCLEOTIDE SEQUENCE [LARGE SCALE GENOMIC DNA]</scope>
    <source>
        <strain evidence="9 10">CBS 142.35</strain>
    </source>
</reference>
<proteinExistence type="predicted"/>
<feature type="transmembrane region" description="Helical" evidence="7">
    <location>
        <begin position="179"/>
        <end position="199"/>
    </location>
</feature>
<evidence type="ECO:0000259" key="8">
    <source>
        <dbReference type="PROSITE" id="PS50850"/>
    </source>
</evidence>
<dbReference type="AlphaFoldDB" id="A0A8H7VQS9"/>
<evidence type="ECO:0000256" key="2">
    <source>
        <dbReference type="ARBA" id="ARBA00022448"/>
    </source>
</evidence>
<accession>A0A8H7VQS9</accession>
<evidence type="ECO:0000256" key="3">
    <source>
        <dbReference type="ARBA" id="ARBA00022692"/>
    </source>
</evidence>
<dbReference type="OrthoDB" id="6730379at2759"/>
<dbReference type="GO" id="GO:0022857">
    <property type="term" value="F:transmembrane transporter activity"/>
    <property type="evidence" value="ECO:0007669"/>
    <property type="project" value="InterPro"/>
</dbReference>
<feature type="transmembrane region" description="Helical" evidence="7">
    <location>
        <begin position="436"/>
        <end position="459"/>
    </location>
</feature>
<feature type="compositionally biased region" description="Basic and acidic residues" evidence="6">
    <location>
        <begin position="1"/>
        <end position="18"/>
    </location>
</feature>
<feature type="domain" description="Major facilitator superfamily (MFS) profile" evidence="8">
    <location>
        <begin position="55"/>
        <end position="465"/>
    </location>
</feature>
<keyword evidence="10" id="KW-1185">Reference proteome</keyword>
<evidence type="ECO:0000256" key="5">
    <source>
        <dbReference type="ARBA" id="ARBA00023136"/>
    </source>
</evidence>
<feature type="transmembrane region" description="Helical" evidence="7">
    <location>
        <begin position="284"/>
        <end position="309"/>
    </location>
</feature>
<feature type="transmembrane region" description="Helical" evidence="7">
    <location>
        <begin position="407"/>
        <end position="424"/>
    </location>
</feature>
<keyword evidence="3 7" id="KW-0812">Transmembrane</keyword>
<feature type="transmembrane region" description="Helical" evidence="7">
    <location>
        <begin position="321"/>
        <end position="341"/>
    </location>
</feature>
<dbReference type="EMBL" id="JAEPRB010000029">
    <property type="protein sequence ID" value="KAG2225353.1"/>
    <property type="molecule type" value="Genomic_DNA"/>
</dbReference>
<evidence type="ECO:0000313" key="9">
    <source>
        <dbReference type="EMBL" id="KAG2225353.1"/>
    </source>
</evidence>
<gene>
    <name evidence="9" type="ORF">INT45_005597</name>
</gene>
<evidence type="ECO:0000256" key="1">
    <source>
        <dbReference type="ARBA" id="ARBA00004141"/>
    </source>
</evidence>
<evidence type="ECO:0000256" key="4">
    <source>
        <dbReference type="ARBA" id="ARBA00022989"/>
    </source>
</evidence>
<dbReference type="SUPFAM" id="SSF103473">
    <property type="entry name" value="MFS general substrate transporter"/>
    <property type="match status" value="1"/>
</dbReference>
<name>A0A8H7VQS9_9FUNG</name>
<feature type="region of interest" description="Disordered" evidence="6">
    <location>
        <begin position="467"/>
        <end position="489"/>
    </location>
</feature>
<keyword evidence="2" id="KW-0813">Transport</keyword>
<feature type="transmembrane region" description="Helical" evidence="7">
    <location>
        <begin position="92"/>
        <end position="110"/>
    </location>
</feature>
<feature type="transmembrane region" description="Helical" evidence="7">
    <location>
        <begin position="376"/>
        <end position="395"/>
    </location>
</feature>
<feature type="transmembrane region" description="Helical" evidence="7">
    <location>
        <begin position="219"/>
        <end position="237"/>
    </location>
</feature>
<feature type="transmembrane region" description="Helical" evidence="7">
    <location>
        <begin position="147"/>
        <end position="172"/>
    </location>
</feature>
<dbReference type="PROSITE" id="PS50850">
    <property type="entry name" value="MFS"/>
    <property type="match status" value="1"/>
</dbReference>
<keyword evidence="5 7" id="KW-0472">Membrane</keyword>
<dbReference type="PANTHER" id="PTHR43791">
    <property type="entry name" value="PERMEASE-RELATED"/>
    <property type="match status" value="1"/>
</dbReference>
<protein>
    <recommendedName>
        <fullName evidence="8">Major facilitator superfamily (MFS) profile domain-containing protein</fullName>
    </recommendedName>
</protein>
<evidence type="ECO:0000256" key="6">
    <source>
        <dbReference type="SAM" id="MobiDB-lite"/>
    </source>
</evidence>
<dbReference type="InterPro" id="IPR011701">
    <property type="entry name" value="MFS"/>
</dbReference>
<comment type="caution">
    <text evidence="9">The sequence shown here is derived from an EMBL/GenBank/DDBJ whole genome shotgun (WGS) entry which is preliminary data.</text>
</comment>
<dbReference type="Pfam" id="PF07690">
    <property type="entry name" value="MFS_1"/>
    <property type="match status" value="1"/>
</dbReference>
<dbReference type="GO" id="GO:0016020">
    <property type="term" value="C:membrane"/>
    <property type="evidence" value="ECO:0007669"/>
    <property type="project" value="UniProtKB-SubCell"/>
</dbReference>
<evidence type="ECO:0000313" key="10">
    <source>
        <dbReference type="Proteomes" id="UP000646827"/>
    </source>
</evidence>
<feature type="region of interest" description="Disordered" evidence="6">
    <location>
        <begin position="1"/>
        <end position="28"/>
    </location>
</feature>
<dbReference type="PANTHER" id="PTHR43791:SF81">
    <property type="entry name" value="TRANSPORTER, PUTATIVE (AFU_ORTHOLOGUE AFUA_7G01190)-RELATED"/>
    <property type="match status" value="1"/>
</dbReference>
<dbReference type="Proteomes" id="UP000646827">
    <property type="component" value="Unassembled WGS sequence"/>
</dbReference>